<dbReference type="Proteomes" id="UP001370100">
    <property type="component" value="Unassembled WGS sequence"/>
</dbReference>
<feature type="transmembrane region" description="Helical" evidence="1">
    <location>
        <begin position="56"/>
        <end position="75"/>
    </location>
</feature>
<dbReference type="PANTHER" id="PTHR23028">
    <property type="entry name" value="ACETYLTRANSFERASE"/>
    <property type="match status" value="1"/>
</dbReference>
<evidence type="ECO:0008006" key="4">
    <source>
        <dbReference type="Google" id="ProtNLM"/>
    </source>
</evidence>
<keyword evidence="1" id="KW-0472">Membrane</keyword>
<dbReference type="EMBL" id="JBBEGL010000004">
    <property type="protein sequence ID" value="MEJ2887929.1"/>
    <property type="molecule type" value="Genomic_DNA"/>
</dbReference>
<keyword evidence="1" id="KW-0812">Transmembrane</keyword>
<dbReference type="InterPro" id="IPR050879">
    <property type="entry name" value="Acyltransferase_3"/>
</dbReference>
<comment type="caution">
    <text evidence="2">The sequence shown here is derived from an EMBL/GenBank/DDBJ whole genome shotgun (WGS) entry which is preliminary data.</text>
</comment>
<name>A0ABU8N6A3_9PSEU</name>
<accession>A0ABU8N6A3</accession>
<reference evidence="2 3" key="1">
    <citation type="submission" date="2024-03" db="EMBL/GenBank/DDBJ databases">
        <title>Actinomycetospora sp. OC33-EN06, a novel actinomycete isolated from wild orchid (Aerides multiflora).</title>
        <authorList>
            <person name="Suriyachadkun C."/>
        </authorList>
    </citation>
    <scope>NUCLEOTIDE SEQUENCE [LARGE SCALE GENOMIC DNA]</scope>
    <source>
        <strain evidence="2 3">OC33-EN06</strain>
    </source>
</reference>
<keyword evidence="3" id="KW-1185">Reference proteome</keyword>
<organism evidence="2 3">
    <name type="scientific">Actinomycetospora aeridis</name>
    <dbReference type="NCBI Taxonomy" id="3129231"/>
    <lineage>
        <taxon>Bacteria</taxon>
        <taxon>Bacillati</taxon>
        <taxon>Actinomycetota</taxon>
        <taxon>Actinomycetes</taxon>
        <taxon>Pseudonocardiales</taxon>
        <taxon>Pseudonocardiaceae</taxon>
        <taxon>Actinomycetospora</taxon>
    </lineage>
</organism>
<protein>
    <recommendedName>
        <fullName evidence="4">Acyltransferase-like protein</fullName>
    </recommendedName>
</protein>
<feature type="transmembrane region" description="Helical" evidence="1">
    <location>
        <begin position="16"/>
        <end position="36"/>
    </location>
</feature>
<sequence>MAATLAVLAAVPPKSVVGFLALPFIVLFVFAVLGTAGPVQRALASPAMQWGGRVSYSVYLTHFLVLVVLEDLGVWQRVASAPLIVRLATLAGGLALVVAVGAATHRLVEEPARRALRHVRTGRTTSAGRA</sequence>
<gene>
    <name evidence="2" type="ORF">WCD41_15825</name>
</gene>
<proteinExistence type="predicted"/>
<evidence type="ECO:0000256" key="1">
    <source>
        <dbReference type="SAM" id="Phobius"/>
    </source>
</evidence>
<keyword evidence="1" id="KW-1133">Transmembrane helix</keyword>
<feature type="transmembrane region" description="Helical" evidence="1">
    <location>
        <begin position="87"/>
        <end position="108"/>
    </location>
</feature>
<dbReference type="PANTHER" id="PTHR23028:SF53">
    <property type="entry name" value="ACYL_TRANSF_3 DOMAIN-CONTAINING PROTEIN"/>
    <property type="match status" value="1"/>
</dbReference>
<dbReference type="RefSeq" id="WP_337714419.1">
    <property type="nucleotide sequence ID" value="NZ_JBBEGL010000004.1"/>
</dbReference>
<evidence type="ECO:0000313" key="3">
    <source>
        <dbReference type="Proteomes" id="UP001370100"/>
    </source>
</evidence>
<evidence type="ECO:0000313" key="2">
    <source>
        <dbReference type="EMBL" id="MEJ2887929.1"/>
    </source>
</evidence>